<dbReference type="Proteomes" id="UP001383192">
    <property type="component" value="Unassembled WGS sequence"/>
</dbReference>
<accession>A0AAW0B612</accession>
<feature type="region of interest" description="Disordered" evidence="1">
    <location>
        <begin position="1"/>
        <end position="64"/>
    </location>
</feature>
<feature type="compositionally biased region" description="Basic and acidic residues" evidence="1">
    <location>
        <begin position="441"/>
        <end position="488"/>
    </location>
</feature>
<keyword evidence="3" id="KW-1185">Reference proteome</keyword>
<feature type="compositionally biased region" description="Pro residues" evidence="1">
    <location>
        <begin position="309"/>
        <end position="321"/>
    </location>
</feature>
<feature type="compositionally biased region" description="Polar residues" evidence="1">
    <location>
        <begin position="23"/>
        <end position="47"/>
    </location>
</feature>
<evidence type="ECO:0000313" key="2">
    <source>
        <dbReference type="EMBL" id="KAK7020766.1"/>
    </source>
</evidence>
<evidence type="ECO:0000256" key="1">
    <source>
        <dbReference type="SAM" id="MobiDB-lite"/>
    </source>
</evidence>
<feature type="compositionally biased region" description="Polar residues" evidence="1">
    <location>
        <begin position="392"/>
        <end position="401"/>
    </location>
</feature>
<feature type="compositionally biased region" description="Basic and acidic residues" evidence="1">
    <location>
        <begin position="50"/>
        <end position="63"/>
    </location>
</feature>
<reference evidence="2 3" key="1">
    <citation type="submission" date="2024-01" db="EMBL/GenBank/DDBJ databases">
        <title>A draft genome for a cacao thread blight-causing isolate of Paramarasmius palmivorus.</title>
        <authorList>
            <person name="Baruah I.K."/>
            <person name="Bukari Y."/>
            <person name="Amoako-Attah I."/>
            <person name="Meinhardt L.W."/>
            <person name="Bailey B.A."/>
            <person name="Cohen S.P."/>
        </authorList>
    </citation>
    <scope>NUCLEOTIDE SEQUENCE [LARGE SCALE GENOMIC DNA]</scope>
    <source>
        <strain evidence="2 3">GH-12</strain>
    </source>
</reference>
<feature type="compositionally biased region" description="Basic and acidic residues" evidence="1">
    <location>
        <begin position="549"/>
        <end position="561"/>
    </location>
</feature>
<feature type="region of interest" description="Disordered" evidence="1">
    <location>
        <begin position="258"/>
        <end position="561"/>
    </location>
</feature>
<proteinExistence type="predicted"/>
<gene>
    <name evidence="2" type="ORF">VNI00_017585</name>
</gene>
<evidence type="ECO:0000313" key="3">
    <source>
        <dbReference type="Proteomes" id="UP001383192"/>
    </source>
</evidence>
<organism evidence="2 3">
    <name type="scientific">Paramarasmius palmivorus</name>
    <dbReference type="NCBI Taxonomy" id="297713"/>
    <lineage>
        <taxon>Eukaryota</taxon>
        <taxon>Fungi</taxon>
        <taxon>Dikarya</taxon>
        <taxon>Basidiomycota</taxon>
        <taxon>Agaricomycotina</taxon>
        <taxon>Agaricomycetes</taxon>
        <taxon>Agaricomycetidae</taxon>
        <taxon>Agaricales</taxon>
        <taxon>Marasmiineae</taxon>
        <taxon>Marasmiaceae</taxon>
        <taxon>Paramarasmius</taxon>
    </lineage>
</organism>
<protein>
    <submittedName>
        <fullName evidence="2">Uncharacterized protein</fullName>
    </submittedName>
</protein>
<name>A0AAW0B612_9AGAR</name>
<feature type="compositionally biased region" description="Low complexity" evidence="1">
    <location>
        <begin position="366"/>
        <end position="376"/>
    </location>
</feature>
<feature type="compositionally biased region" description="Basic residues" evidence="1">
    <location>
        <begin position="524"/>
        <end position="538"/>
    </location>
</feature>
<feature type="compositionally biased region" description="Polar residues" evidence="1">
    <location>
        <begin position="260"/>
        <end position="299"/>
    </location>
</feature>
<dbReference type="EMBL" id="JAYKXP010000179">
    <property type="protein sequence ID" value="KAK7020766.1"/>
    <property type="molecule type" value="Genomic_DNA"/>
</dbReference>
<feature type="region of interest" description="Disordered" evidence="1">
    <location>
        <begin position="805"/>
        <end position="825"/>
    </location>
</feature>
<dbReference type="AlphaFoldDB" id="A0AAW0B612"/>
<sequence length="848" mass="92935">MGGRNHRATRPVLTGPSGAVKGSSKQPGTTSSATGIDVQRLSTNTQMADFRTRSRKVTEDGSRKERHQKGYVALWCLTDVLLKIVTGATKTSKEVYEELQVATTKYEEAGSAAKAALAEVALAEQALNIAQIAADSNPSEVASLQVEQAESAVTAKKDISKEASRKAAQLKGQRTRLSTKFATMQKAENAAKKRKKGTVTEVVDEDKDSDLTDIEGSSIVIFSCVNAIMTASDPFADLDDAETDTLFNRKVDLAIKATKITETPRQPSDNQTSTNAHRVTASNPKQVATEPQVTQSSRAGTEALDPVSGPEPTPAITPPTADPGHLHASQDHSPPSPATSQTLSDGQHVGDADVLQDSIQERAKSDTVTNTSTDSDLNQEARQPQEKRVEDSSASSVSPTAHQVWLSPEPAHQSTAEGSDRPDALQDAPAGPDGTECTSNHQDRDRQVEMRSEDSERNDQQDNEVRKDPKEAPDTHNQVEEDPAREVDEIISESEAPLQVKKRRRTTQIIMSDDEGQPPTKQAIPKKGKQIKGTRKRKVAEDGDEAVEEPPKKRAKEDNDGEVVETKWEKINNWFNQAIHASGPSAIPVPSSAWGIRTLLYKSAWLLPELVTTSREIALLALVSGEGNLICRYHTKCEKSNENRGCVDGDYDTLFGRPWQPLPSPEKTALINQRRKEAKDKVPEPLVHPADKEWSCALWKRVDGRDPDAADCGCLVRDLLLDMWYWKKAVLTSPTSNLIDGWRNDFLDPRQQALVCAQYRESSLLDIDDLYPLASENGVWVKRDEFHIRRVQAQRALELVTKGESAQAAKEQREEEQGDAEISAAARLPKPVGVEGLDAAKEVIEQAD</sequence>
<comment type="caution">
    <text evidence="2">The sequence shown here is derived from an EMBL/GenBank/DDBJ whole genome shotgun (WGS) entry which is preliminary data.</text>
</comment>